<reference evidence="3 4" key="1">
    <citation type="submission" date="2020-08" db="EMBL/GenBank/DDBJ databases">
        <title>Genome sequencing of Purple Non-Sulfur Bacteria from various extreme environments.</title>
        <authorList>
            <person name="Mayer M."/>
        </authorList>
    </citation>
    <scope>NUCLEOTIDE SEQUENCE [LARGE SCALE GENOMIC DNA]</scope>
    <source>
        <strain evidence="3 4">JA131</strain>
    </source>
</reference>
<feature type="region of interest" description="Disordered" evidence="1">
    <location>
        <begin position="1"/>
        <end position="54"/>
    </location>
</feature>
<evidence type="ECO:0000256" key="2">
    <source>
        <dbReference type="SAM" id="Phobius"/>
    </source>
</evidence>
<dbReference type="AlphaFoldDB" id="A0A7W6RET5"/>
<comment type="caution">
    <text evidence="3">The sequence shown here is derived from an EMBL/GenBank/DDBJ whole genome shotgun (WGS) entry which is preliminary data.</text>
</comment>
<organism evidence="3 4">
    <name type="scientific">Roseospira visakhapatnamensis</name>
    <dbReference type="NCBI Taxonomy" id="390880"/>
    <lineage>
        <taxon>Bacteria</taxon>
        <taxon>Pseudomonadati</taxon>
        <taxon>Pseudomonadota</taxon>
        <taxon>Alphaproteobacteria</taxon>
        <taxon>Rhodospirillales</taxon>
        <taxon>Rhodospirillaceae</taxon>
        <taxon>Roseospira</taxon>
    </lineage>
</organism>
<dbReference type="Proteomes" id="UP000554286">
    <property type="component" value="Unassembled WGS sequence"/>
</dbReference>
<proteinExistence type="predicted"/>
<gene>
    <name evidence="3" type="ORF">GGD89_002799</name>
</gene>
<name>A0A7W6RET5_9PROT</name>
<keyword evidence="2" id="KW-0472">Membrane</keyword>
<sequence>MAEPERMQPCDRSLGGAPDGAPDVVPEGRDPAVGAAMDAPDRSDAGDAAARVPDDDEAQSLEALFLRHDQRRHPVDLRLSIPWFKRGLYVVILGGRELRSPPRLRKERDRHPIITLGNALLAVSVLAIVYALALVALVAFQGMRGDV</sequence>
<evidence type="ECO:0000313" key="4">
    <source>
        <dbReference type="Proteomes" id="UP000554286"/>
    </source>
</evidence>
<keyword evidence="4" id="KW-1185">Reference proteome</keyword>
<dbReference type="RefSeq" id="WP_184046285.1">
    <property type="nucleotide sequence ID" value="NZ_JACIGK010000022.1"/>
</dbReference>
<protein>
    <submittedName>
        <fullName evidence="3">Uncharacterized protein</fullName>
    </submittedName>
</protein>
<keyword evidence="2" id="KW-1133">Transmembrane helix</keyword>
<accession>A0A7W6RET5</accession>
<keyword evidence="2" id="KW-0812">Transmembrane</keyword>
<evidence type="ECO:0000313" key="3">
    <source>
        <dbReference type="EMBL" id="MBB4267158.1"/>
    </source>
</evidence>
<feature type="transmembrane region" description="Helical" evidence="2">
    <location>
        <begin position="113"/>
        <end position="140"/>
    </location>
</feature>
<evidence type="ECO:0000256" key="1">
    <source>
        <dbReference type="SAM" id="MobiDB-lite"/>
    </source>
</evidence>
<dbReference type="EMBL" id="JACIGK010000022">
    <property type="protein sequence ID" value="MBB4267158.1"/>
    <property type="molecule type" value="Genomic_DNA"/>
</dbReference>